<dbReference type="Proteomes" id="UP000265618">
    <property type="component" value="Unassembled WGS sequence"/>
</dbReference>
<protein>
    <submittedName>
        <fullName evidence="2">Uncharacterized protein</fullName>
    </submittedName>
</protein>
<gene>
    <name evidence="2" type="ORF">KIPB_001769</name>
</gene>
<feature type="compositionally biased region" description="Acidic residues" evidence="1">
    <location>
        <begin position="86"/>
        <end position="98"/>
    </location>
</feature>
<feature type="region of interest" description="Disordered" evidence="1">
    <location>
        <begin position="72"/>
        <end position="98"/>
    </location>
</feature>
<sequence>MGNGTNKKKAMRIFRLEMLPKPDDPTQSEMVLVETEKSNKAAFHVDGVDEEGCIFVQRAVNDPTTGLENALGGMFGEDTPGGMGDMGEDGMFDDFEGDEGEGEYMIEEIEGDEDEFSFDEEDEYGDMPMSQDVMAAIMAQVPYP</sequence>
<feature type="compositionally biased region" description="Gly residues" evidence="1">
    <location>
        <begin position="73"/>
        <end position="85"/>
    </location>
</feature>
<dbReference type="EMBL" id="BDIP01000263">
    <property type="protein sequence ID" value="GIQ80893.1"/>
    <property type="molecule type" value="Genomic_DNA"/>
</dbReference>
<comment type="caution">
    <text evidence="2">The sequence shown here is derived from an EMBL/GenBank/DDBJ whole genome shotgun (WGS) entry which is preliminary data.</text>
</comment>
<proteinExistence type="predicted"/>
<accession>A0A9K3GFD1</accession>
<dbReference type="AlphaFoldDB" id="A0A9K3GFD1"/>
<evidence type="ECO:0000313" key="3">
    <source>
        <dbReference type="Proteomes" id="UP000265618"/>
    </source>
</evidence>
<reference evidence="2 3" key="1">
    <citation type="journal article" date="2018" name="PLoS ONE">
        <title>The draft genome of Kipferlia bialata reveals reductive genome evolution in fornicate parasites.</title>
        <authorList>
            <person name="Tanifuji G."/>
            <person name="Takabayashi S."/>
            <person name="Kume K."/>
            <person name="Takagi M."/>
            <person name="Nakayama T."/>
            <person name="Kamikawa R."/>
            <person name="Inagaki Y."/>
            <person name="Hashimoto T."/>
        </authorList>
    </citation>
    <scope>NUCLEOTIDE SEQUENCE [LARGE SCALE GENOMIC DNA]</scope>
    <source>
        <strain evidence="2">NY0173</strain>
    </source>
</reference>
<name>A0A9K3GFD1_9EUKA</name>
<keyword evidence="3" id="KW-1185">Reference proteome</keyword>
<organism evidence="2 3">
    <name type="scientific">Kipferlia bialata</name>
    <dbReference type="NCBI Taxonomy" id="797122"/>
    <lineage>
        <taxon>Eukaryota</taxon>
        <taxon>Metamonada</taxon>
        <taxon>Carpediemonas-like organisms</taxon>
        <taxon>Kipferlia</taxon>
    </lineage>
</organism>
<evidence type="ECO:0000256" key="1">
    <source>
        <dbReference type="SAM" id="MobiDB-lite"/>
    </source>
</evidence>
<evidence type="ECO:0000313" key="2">
    <source>
        <dbReference type="EMBL" id="GIQ80893.1"/>
    </source>
</evidence>